<sequence length="383" mass="43682">MGQKKIKLIIVKFLNKEASQDELMTLDLWLRNKKNQVLFNEFVKTEYLISSSMDEFDIEKAKQSVKKKLKTNARKRWIVHFSKYAAAIIIAALISIPFFTKKPTSKVVKDEIVVLEDIIKTGSNKAILTLNNGKEIELKKEETYISGYIKSDGENLIYNNTDDNTEIAYNYLTIPRGGQYSVILSDGTKIWLNSDSKLKYPANFIEGETRIVELVYGEAYLEVSPSSKHDGSKFIVHSKSQAVEVLGTKFNIKVYLEEDTIYTSLAEGSIAVAYENSTKILSPNYQSIININTKNFEVKSVNISEVIAWKNGVFSFKNMPLKDMMTVLNRWYNTSVIFKNPETEKIEFNGVLGKDQDIEDILSIITNSNTIQYDIENTTIIFK</sequence>
<dbReference type="PANTHER" id="PTHR30273:SF2">
    <property type="entry name" value="PROTEIN FECR"/>
    <property type="match status" value="1"/>
</dbReference>
<feature type="domain" description="FecR protein" evidence="2">
    <location>
        <begin position="175"/>
        <end position="270"/>
    </location>
</feature>
<dbReference type="EMBL" id="JAUOEM010000002">
    <property type="protein sequence ID" value="MDO5987067.1"/>
    <property type="molecule type" value="Genomic_DNA"/>
</dbReference>
<keyword evidence="1" id="KW-0472">Membrane</keyword>
<dbReference type="PANTHER" id="PTHR30273">
    <property type="entry name" value="PERIPLASMIC SIGNAL SENSOR AND SIGMA FACTOR ACTIVATOR FECR-RELATED"/>
    <property type="match status" value="1"/>
</dbReference>
<dbReference type="Pfam" id="PF16344">
    <property type="entry name" value="FecR_C"/>
    <property type="match status" value="1"/>
</dbReference>
<dbReference type="Proteomes" id="UP001176891">
    <property type="component" value="Unassembled WGS sequence"/>
</dbReference>
<evidence type="ECO:0000256" key="1">
    <source>
        <dbReference type="SAM" id="Phobius"/>
    </source>
</evidence>
<dbReference type="Gene3D" id="3.55.50.30">
    <property type="match status" value="1"/>
</dbReference>
<keyword evidence="1" id="KW-1133">Transmembrane helix</keyword>
<evidence type="ECO:0000313" key="5">
    <source>
        <dbReference type="Proteomes" id="UP001176891"/>
    </source>
</evidence>
<keyword evidence="1" id="KW-0812">Transmembrane</keyword>
<reference evidence="4" key="1">
    <citation type="submission" date="2023-07" db="EMBL/GenBank/DDBJ databases">
        <title>Two novel species in the genus Flavivirga.</title>
        <authorList>
            <person name="Kwon K."/>
        </authorList>
    </citation>
    <scope>NUCLEOTIDE SEQUENCE</scope>
    <source>
        <strain evidence="4">KACC 14157</strain>
    </source>
</reference>
<dbReference type="InterPro" id="IPR006860">
    <property type="entry name" value="FecR"/>
</dbReference>
<keyword evidence="5" id="KW-1185">Reference proteome</keyword>
<dbReference type="InterPro" id="IPR012373">
    <property type="entry name" value="Ferrdict_sens_TM"/>
</dbReference>
<evidence type="ECO:0000259" key="2">
    <source>
        <dbReference type="Pfam" id="PF04773"/>
    </source>
</evidence>
<evidence type="ECO:0000259" key="3">
    <source>
        <dbReference type="Pfam" id="PF16344"/>
    </source>
</evidence>
<dbReference type="PIRSF" id="PIRSF018266">
    <property type="entry name" value="FecR"/>
    <property type="match status" value="1"/>
</dbReference>
<dbReference type="RefSeq" id="WP_303281610.1">
    <property type="nucleotide sequence ID" value="NZ_BAABCZ010000005.1"/>
</dbReference>
<accession>A0ABT8WZY7</accession>
<dbReference type="InterPro" id="IPR032508">
    <property type="entry name" value="FecR_C"/>
</dbReference>
<comment type="caution">
    <text evidence="4">The sequence shown here is derived from an EMBL/GenBank/DDBJ whole genome shotgun (WGS) entry which is preliminary data.</text>
</comment>
<evidence type="ECO:0000313" key="4">
    <source>
        <dbReference type="EMBL" id="MDO5987067.1"/>
    </source>
</evidence>
<feature type="transmembrane region" description="Helical" evidence="1">
    <location>
        <begin position="77"/>
        <end position="99"/>
    </location>
</feature>
<organism evidence="4 5">
    <name type="scientific">Flavivirga amylovorans</name>
    <dbReference type="NCBI Taxonomy" id="870486"/>
    <lineage>
        <taxon>Bacteria</taxon>
        <taxon>Pseudomonadati</taxon>
        <taxon>Bacteroidota</taxon>
        <taxon>Flavobacteriia</taxon>
        <taxon>Flavobacteriales</taxon>
        <taxon>Flavobacteriaceae</taxon>
        <taxon>Flavivirga</taxon>
    </lineage>
</organism>
<gene>
    <name evidence="4" type="ORF">Q4Q39_06555</name>
</gene>
<protein>
    <submittedName>
        <fullName evidence="4">FecR family protein</fullName>
    </submittedName>
</protein>
<feature type="domain" description="Protein FecR C-terminal" evidence="3">
    <location>
        <begin position="314"/>
        <end position="381"/>
    </location>
</feature>
<dbReference type="Pfam" id="PF04773">
    <property type="entry name" value="FecR"/>
    <property type="match status" value="1"/>
</dbReference>
<name>A0ABT8WZY7_9FLAO</name>
<dbReference type="Gene3D" id="2.60.120.1440">
    <property type="match status" value="1"/>
</dbReference>
<proteinExistence type="predicted"/>